<dbReference type="OrthoDB" id="9804867at2"/>
<dbReference type="Pfam" id="PF04221">
    <property type="entry name" value="RelB"/>
    <property type="match status" value="1"/>
</dbReference>
<name>A0A0H4R1I4_9LACO</name>
<dbReference type="Gene3D" id="1.10.1220.10">
    <property type="entry name" value="Met repressor-like"/>
    <property type="match status" value="1"/>
</dbReference>
<keyword evidence="2" id="KW-1185">Reference proteome</keyword>
<dbReference type="GO" id="GO:0006355">
    <property type="term" value="P:regulation of DNA-templated transcription"/>
    <property type="evidence" value="ECO:0007669"/>
    <property type="project" value="InterPro"/>
</dbReference>
<dbReference type="InterPro" id="IPR007337">
    <property type="entry name" value="RelB/DinJ"/>
</dbReference>
<dbReference type="KEGG" id="lgn:ABM34_08635"/>
<protein>
    <recommendedName>
        <fullName evidence="3">Damage-inducible protein J</fullName>
    </recommendedName>
</protein>
<proteinExistence type="predicted"/>
<evidence type="ECO:0008006" key="3">
    <source>
        <dbReference type="Google" id="ProtNLM"/>
    </source>
</evidence>
<evidence type="ECO:0000313" key="2">
    <source>
        <dbReference type="Proteomes" id="UP000036106"/>
    </source>
</evidence>
<dbReference type="EMBL" id="CP012034">
    <property type="protein sequence ID" value="AKP67590.1"/>
    <property type="molecule type" value="Genomic_DNA"/>
</dbReference>
<dbReference type="PATRIC" id="fig|1007676.4.peg.1743"/>
<dbReference type="Proteomes" id="UP000036106">
    <property type="component" value="Chromosome"/>
</dbReference>
<accession>A0A0H4R1I4</accession>
<evidence type="ECO:0000313" key="1">
    <source>
        <dbReference type="EMBL" id="AKP67590.1"/>
    </source>
</evidence>
<dbReference type="AlphaFoldDB" id="A0A0H4R1I4"/>
<organism evidence="1 2">
    <name type="scientific">Companilactobacillus ginsenosidimutans</name>
    <dbReference type="NCBI Taxonomy" id="1007676"/>
    <lineage>
        <taxon>Bacteria</taxon>
        <taxon>Bacillati</taxon>
        <taxon>Bacillota</taxon>
        <taxon>Bacilli</taxon>
        <taxon>Lactobacillales</taxon>
        <taxon>Lactobacillaceae</taxon>
        <taxon>Companilactobacillus</taxon>
    </lineage>
</organism>
<dbReference type="STRING" id="1007676.ABM34_08635"/>
<reference evidence="2" key="1">
    <citation type="submission" date="2015-07" db="EMBL/GenBank/DDBJ databases">
        <title>Lactobacillus ginsenosidimutans/EMML 3141/ whole genome sequencing.</title>
        <authorList>
            <person name="Kim M.K."/>
            <person name="Im W.-T."/>
            <person name="Srinivasan S."/>
            <person name="Lee J.-J."/>
        </authorList>
    </citation>
    <scope>NUCLEOTIDE SEQUENCE [LARGE SCALE GENOMIC DNA]</scope>
    <source>
        <strain evidence="2">EMML 3041</strain>
    </source>
</reference>
<dbReference type="InterPro" id="IPR013321">
    <property type="entry name" value="Arc_rbn_hlx_hlx"/>
</dbReference>
<gene>
    <name evidence="1" type="ORF">ABM34_08635</name>
</gene>
<dbReference type="RefSeq" id="WP_048705025.1">
    <property type="nucleotide sequence ID" value="NZ_CP012034.1"/>
</dbReference>
<sequence length="69" mass="7797">MVTKSFNNNVPIRISIDTNEKRNLVQILKNLNITPSEAVTQLFQQIITTGSYPVDLKLTEKEIASLKSH</sequence>